<organism evidence="8 9">
    <name type="scientific">Fusarium sporotrichioides</name>
    <dbReference type="NCBI Taxonomy" id="5514"/>
    <lineage>
        <taxon>Eukaryota</taxon>
        <taxon>Fungi</taxon>
        <taxon>Dikarya</taxon>
        <taxon>Ascomycota</taxon>
        <taxon>Pezizomycotina</taxon>
        <taxon>Sordariomycetes</taxon>
        <taxon>Hypocreomycetidae</taxon>
        <taxon>Hypocreales</taxon>
        <taxon>Nectriaceae</taxon>
        <taxon>Fusarium</taxon>
    </lineage>
</organism>
<feature type="transmembrane region" description="Helical" evidence="6">
    <location>
        <begin position="254"/>
        <end position="272"/>
    </location>
</feature>
<dbReference type="InterPro" id="IPR036259">
    <property type="entry name" value="MFS_trans_sf"/>
</dbReference>
<reference evidence="8 9" key="1">
    <citation type="journal article" date="2018" name="PLoS Pathog.">
        <title>Evolution of structural diversity of trichothecenes, a family of toxins produced by plant pathogenic and entomopathogenic fungi.</title>
        <authorList>
            <person name="Proctor R.H."/>
            <person name="McCormick S.P."/>
            <person name="Kim H.S."/>
            <person name="Cardoza R.E."/>
            <person name="Stanley A.M."/>
            <person name="Lindo L."/>
            <person name="Kelly A."/>
            <person name="Brown D.W."/>
            <person name="Lee T."/>
            <person name="Vaughan M.M."/>
            <person name="Alexander N.J."/>
            <person name="Busman M."/>
            <person name="Gutierrez S."/>
        </authorList>
    </citation>
    <scope>NUCLEOTIDE SEQUENCE [LARGE SCALE GENOMIC DNA]</scope>
    <source>
        <strain evidence="8 9">NRRL 3299</strain>
    </source>
</reference>
<keyword evidence="5" id="KW-0325">Glycoprotein</keyword>
<dbReference type="SUPFAM" id="SSF103473">
    <property type="entry name" value="MFS general substrate transporter"/>
    <property type="match status" value="1"/>
</dbReference>
<dbReference type="PANTHER" id="PTHR23501:SF78">
    <property type="entry name" value="MAJOR FACILITATOR SUPERFAMILY (MFS) PROFILE DOMAIN-CONTAINING PROTEIN-RELATED"/>
    <property type="match status" value="1"/>
</dbReference>
<comment type="caution">
    <text evidence="8">The sequence shown here is derived from an EMBL/GenBank/DDBJ whole genome shotgun (WGS) entry which is preliminary data.</text>
</comment>
<keyword evidence="9" id="KW-1185">Reference proteome</keyword>
<evidence type="ECO:0000313" key="8">
    <source>
        <dbReference type="EMBL" id="RGP62983.1"/>
    </source>
</evidence>
<evidence type="ECO:0000256" key="1">
    <source>
        <dbReference type="ARBA" id="ARBA00004141"/>
    </source>
</evidence>
<evidence type="ECO:0000259" key="7">
    <source>
        <dbReference type="PROSITE" id="PS50850"/>
    </source>
</evidence>
<evidence type="ECO:0000313" key="9">
    <source>
        <dbReference type="Proteomes" id="UP000266152"/>
    </source>
</evidence>
<dbReference type="PRINTS" id="PR01036">
    <property type="entry name" value="TCRTETB"/>
</dbReference>
<feature type="transmembrane region" description="Helical" evidence="6">
    <location>
        <begin position="339"/>
        <end position="363"/>
    </location>
</feature>
<dbReference type="Gene3D" id="1.20.1250.20">
    <property type="entry name" value="MFS general substrate transporter like domains"/>
    <property type="match status" value="1"/>
</dbReference>
<dbReference type="GO" id="GO:0022857">
    <property type="term" value="F:transmembrane transporter activity"/>
    <property type="evidence" value="ECO:0007669"/>
    <property type="project" value="InterPro"/>
</dbReference>
<evidence type="ECO:0000256" key="6">
    <source>
        <dbReference type="SAM" id="Phobius"/>
    </source>
</evidence>
<comment type="subcellular location">
    <subcellularLocation>
        <location evidence="1">Membrane</location>
        <topology evidence="1">Multi-pass membrane protein</topology>
    </subcellularLocation>
</comment>
<dbReference type="Proteomes" id="UP000266152">
    <property type="component" value="Unassembled WGS sequence"/>
</dbReference>
<feature type="transmembrane region" description="Helical" evidence="6">
    <location>
        <begin position="151"/>
        <end position="174"/>
    </location>
</feature>
<dbReference type="InterPro" id="IPR020846">
    <property type="entry name" value="MFS_dom"/>
</dbReference>
<evidence type="ECO:0000256" key="5">
    <source>
        <dbReference type="ARBA" id="ARBA00023180"/>
    </source>
</evidence>
<feature type="transmembrane region" description="Helical" evidence="6">
    <location>
        <begin position="314"/>
        <end position="333"/>
    </location>
</feature>
<dbReference type="EMBL" id="PXOF01000138">
    <property type="protein sequence ID" value="RGP62983.1"/>
    <property type="molecule type" value="Genomic_DNA"/>
</dbReference>
<proteinExistence type="predicted"/>
<sequence length="470" mass="50297">MASQVLTKDEKSLHDQVNLLPRRQLGIALATLSASLLLVIIDQNGISVMLPTIAHDLSAENTISWAGTASLVANTCFQMLYGRLSDVFGRKVIFITAILLLCFADLLCSFSRNAIMLYVCRAIAGVGGGGVQNLVNIIISDIVTLEQRGQVQGVIGAAVGLGNVVGPFIAAGLMAQTSWRAFFWLLSPLSFCTAVLSYYFLPSKPATVGFWEGIVKIDWMGTFVSGTGIVLLLIPISGVNIYRNGTLSIMLAQNFLFGAVYQSYLYYVPLYLQNPRQYSAIKSAAIYTPLVAAQAISSIGSGQYISRRLRYGEVIVTGFALWTLGAGLALIFNRQTSPAVIAVILAVVGIGVGCIFQPTLIALQAHSPKSRRAVIISNRNFYRCMGGACGLAISAAVLQARLSATLPVGHKDLASSTYVLPDGMREKAGVLDAYMSASHSVFILQVPLIGACLLGTVFIRDRGLDPVKET</sequence>
<feature type="transmembrane region" description="Helical" evidence="6">
    <location>
        <begin position="181"/>
        <end position="201"/>
    </location>
</feature>
<feature type="transmembrane region" description="Helical" evidence="6">
    <location>
        <begin position="384"/>
        <end position="402"/>
    </location>
</feature>
<feature type="domain" description="Major facilitator superfamily (MFS) profile" evidence="7">
    <location>
        <begin position="28"/>
        <end position="464"/>
    </location>
</feature>
<gene>
    <name evidence="8" type="ORF">FSPOR_8967</name>
</gene>
<keyword evidence="2 6" id="KW-0812">Transmembrane</keyword>
<dbReference type="PROSITE" id="PS50850">
    <property type="entry name" value="MFS"/>
    <property type="match status" value="1"/>
</dbReference>
<feature type="transmembrane region" description="Helical" evidence="6">
    <location>
        <begin position="24"/>
        <end position="41"/>
    </location>
</feature>
<feature type="transmembrane region" description="Helical" evidence="6">
    <location>
        <begin position="441"/>
        <end position="459"/>
    </location>
</feature>
<dbReference type="GO" id="GO:0005886">
    <property type="term" value="C:plasma membrane"/>
    <property type="evidence" value="ECO:0007669"/>
    <property type="project" value="TreeGrafter"/>
</dbReference>
<feature type="transmembrane region" description="Helical" evidence="6">
    <location>
        <begin position="115"/>
        <end position="139"/>
    </location>
</feature>
<dbReference type="Pfam" id="PF07690">
    <property type="entry name" value="MFS_1"/>
    <property type="match status" value="1"/>
</dbReference>
<protein>
    <recommendedName>
        <fullName evidence="7">Major facilitator superfamily (MFS) profile domain-containing protein</fullName>
    </recommendedName>
</protein>
<evidence type="ECO:0000256" key="3">
    <source>
        <dbReference type="ARBA" id="ARBA00022989"/>
    </source>
</evidence>
<evidence type="ECO:0000256" key="2">
    <source>
        <dbReference type="ARBA" id="ARBA00022692"/>
    </source>
</evidence>
<dbReference type="AlphaFoldDB" id="A0A395RSC5"/>
<evidence type="ECO:0000256" key="4">
    <source>
        <dbReference type="ARBA" id="ARBA00023136"/>
    </source>
</evidence>
<accession>A0A395RSC5</accession>
<name>A0A395RSC5_FUSSP</name>
<keyword evidence="3 6" id="KW-1133">Transmembrane helix</keyword>
<feature type="transmembrane region" description="Helical" evidence="6">
    <location>
        <begin position="284"/>
        <end position="302"/>
    </location>
</feature>
<feature type="transmembrane region" description="Helical" evidence="6">
    <location>
        <begin position="87"/>
        <end position="108"/>
    </location>
</feature>
<dbReference type="InterPro" id="IPR011701">
    <property type="entry name" value="MFS"/>
</dbReference>
<feature type="transmembrane region" description="Helical" evidence="6">
    <location>
        <begin position="221"/>
        <end position="242"/>
    </location>
</feature>
<dbReference type="PANTHER" id="PTHR23501">
    <property type="entry name" value="MAJOR FACILITATOR SUPERFAMILY"/>
    <property type="match status" value="1"/>
</dbReference>
<keyword evidence="4 6" id="KW-0472">Membrane</keyword>